<evidence type="ECO:0000256" key="1">
    <source>
        <dbReference type="SAM" id="Phobius"/>
    </source>
</evidence>
<keyword evidence="1" id="KW-0812">Transmembrane</keyword>
<proteinExistence type="predicted"/>
<dbReference type="AlphaFoldDB" id="X0VZD2"/>
<keyword evidence="1" id="KW-1133">Transmembrane helix</keyword>
<dbReference type="EMBL" id="BARS01034561">
    <property type="protein sequence ID" value="GAG23665.1"/>
    <property type="molecule type" value="Genomic_DNA"/>
</dbReference>
<reference evidence="2" key="1">
    <citation type="journal article" date="2014" name="Front. Microbiol.">
        <title>High frequency of phylogenetically diverse reductive dehalogenase-homologous genes in deep subseafloor sedimentary metagenomes.</title>
        <authorList>
            <person name="Kawai M."/>
            <person name="Futagami T."/>
            <person name="Toyoda A."/>
            <person name="Takaki Y."/>
            <person name="Nishi S."/>
            <person name="Hori S."/>
            <person name="Arai W."/>
            <person name="Tsubouchi T."/>
            <person name="Morono Y."/>
            <person name="Uchiyama I."/>
            <person name="Ito T."/>
            <person name="Fujiyama A."/>
            <person name="Inagaki F."/>
            <person name="Takami H."/>
        </authorList>
    </citation>
    <scope>NUCLEOTIDE SEQUENCE</scope>
    <source>
        <strain evidence="2">Expedition CK06-06</strain>
    </source>
</reference>
<feature type="non-terminal residue" evidence="2">
    <location>
        <position position="42"/>
    </location>
</feature>
<name>X0VZD2_9ZZZZ</name>
<evidence type="ECO:0000313" key="2">
    <source>
        <dbReference type="EMBL" id="GAG23665.1"/>
    </source>
</evidence>
<sequence>MKVKTIVIGGSIFAAAYLTAIASFTYLAEVYMPKEQPSPIVI</sequence>
<comment type="caution">
    <text evidence="2">The sequence shown here is derived from an EMBL/GenBank/DDBJ whole genome shotgun (WGS) entry which is preliminary data.</text>
</comment>
<accession>X0VZD2</accession>
<organism evidence="2">
    <name type="scientific">marine sediment metagenome</name>
    <dbReference type="NCBI Taxonomy" id="412755"/>
    <lineage>
        <taxon>unclassified sequences</taxon>
        <taxon>metagenomes</taxon>
        <taxon>ecological metagenomes</taxon>
    </lineage>
</organism>
<keyword evidence="1" id="KW-0472">Membrane</keyword>
<gene>
    <name evidence="2" type="ORF">S01H1_53377</name>
</gene>
<protein>
    <submittedName>
        <fullName evidence="2">Uncharacterized protein</fullName>
    </submittedName>
</protein>
<feature type="transmembrane region" description="Helical" evidence="1">
    <location>
        <begin position="6"/>
        <end position="28"/>
    </location>
</feature>